<name>A0ACC2CN57_DIPCM</name>
<evidence type="ECO:0000313" key="1">
    <source>
        <dbReference type="EMBL" id="KAJ7543450.1"/>
    </source>
</evidence>
<dbReference type="Proteomes" id="UP001162992">
    <property type="component" value="Chromosome 9"/>
</dbReference>
<comment type="caution">
    <text evidence="1">The sequence shown here is derived from an EMBL/GenBank/DDBJ whole genome shotgun (WGS) entry which is preliminary data.</text>
</comment>
<sequence length="160" mass="18580">MAMEAAQAIPEPITPPSASDTRGRHWRRAELNRLKQEIRLLEEELEALERLPPASKSCEEFVQFVNTCPDALLPVTHGPVNPACERCLHLPCHISSYFSTYSSHWSYVTKRHHMNGLNRSIQHATFYQHPPWHCVYYLNLVKDDHYKCVNTITHYVLTDQ</sequence>
<protein>
    <submittedName>
        <fullName evidence="1">Uncharacterized protein</fullName>
    </submittedName>
</protein>
<accession>A0ACC2CN57</accession>
<gene>
    <name evidence="1" type="ORF">O6H91_09G038800</name>
</gene>
<reference evidence="2" key="1">
    <citation type="journal article" date="2024" name="Proc. Natl. Acad. Sci. U.S.A.">
        <title>Extraordinary preservation of gene collinearity over three hundred million years revealed in homosporous lycophytes.</title>
        <authorList>
            <person name="Li C."/>
            <person name="Wickell D."/>
            <person name="Kuo L.Y."/>
            <person name="Chen X."/>
            <person name="Nie B."/>
            <person name="Liao X."/>
            <person name="Peng D."/>
            <person name="Ji J."/>
            <person name="Jenkins J."/>
            <person name="Williams M."/>
            <person name="Shu S."/>
            <person name="Plott C."/>
            <person name="Barry K."/>
            <person name="Rajasekar S."/>
            <person name="Grimwood J."/>
            <person name="Han X."/>
            <person name="Sun S."/>
            <person name="Hou Z."/>
            <person name="He W."/>
            <person name="Dai G."/>
            <person name="Sun C."/>
            <person name="Schmutz J."/>
            <person name="Leebens-Mack J.H."/>
            <person name="Li F.W."/>
            <person name="Wang L."/>
        </authorList>
    </citation>
    <scope>NUCLEOTIDE SEQUENCE [LARGE SCALE GENOMIC DNA]</scope>
    <source>
        <strain evidence="2">cv. PW_Plant_1</strain>
    </source>
</reference>
<keyword evidence="2" id="KW-1185">Reference proteome</keyword>
<evidence type="ECO:0000313" key="2">
    <source>
        <dbReference type="Proteomes" id="UP001162992"/>
    </source>
</evidence>
<proteinExistence type="predicted"/>
<dbReference type="EMBL" id="CM055100">
    <property type="protein sequence ID" value="KAJ7543450.1"/>
    <property type="molecule type" value="Genomic_DNA"/>
</dbReference>
<organism evidence="1 2">
    <name type="scientific">Diphasiastrum complanatum</name>
    <name type="common">Issler's clubmoss</name>
    <name type="synonym">Lycopodium complanatum</name>
    <dbReference type="NCBI Taxonomy" id="34168"/>
    <lineage>
        <taxon>Eukaryota</taxon>
        <taxon>Viridiplantae</taxon>
        <taxon>Streptophyta</taxon>
        <taxon>Embryophyta</taxon>
        <taxon>Tracheophyta</taxon>
        <taxon>Lycopodiopsida</taxon>
        <taxon>Lycopodiales</taxon>
        <taxon>Lycopodiaceae</taxon>
        <taxon>Lycopodioideae</taxon>
        <taxon>Diphasiastrum</taxon>
    </lineage>
</organism>